<dbReference type="Proteomes" id="UP000308724">
    <property type="component" value="Unassembled WGS sequence"/>
</dbReference>
<dbReference type="GO" id="GO:0005789">
    <property type="term" value="C:endoplasmic reticulum membrane"/>
    <property type="evidence" value="ECO:0007669"/>
    <property type="project" value="TreeGrafter"/>
</dbReference>
<evidence type="ECO:0000256" key="1">
    <source>
        <dbReference type="ARBA" id="ARBA00022468"/>
    </source>
</evidence>
<dbReference type="InterPro" id="IPR045913">
    <property type="entry name" value="TBC20/Gyp8-like"/>
</dbReference>
<evidence type="ECO:0000313" key="4">
    <source>
        <dbReference type="EMBL" id="TIA41147.1"/>
    </source>
</evidence>
<gene>
    <name evidence="4" type="ORF">D6C78_02003</name>
</gene>
<sequence length="470" mass="52645">MTNSPTALPRERPAQHYYCTALDEPTSWNPDRHSATTLPDRDIDMLEDKPQHDGEDSGHVSPNHDASEKPSSGQPFSNSWRDEPLTPTESAKVTQILRACENKDTQQIVALATTSGGLIEDHVRRPVLLGASEKKPDQTVNWQALPVHRDEEQVKLDVHRESENQIEGRKHELSNLITGLLRQHPCLHYFQGFHDIAQVLLLVLGANQAAPLLARLSLLRIRDYMLPTFSASESHVQLLPAIVYATDPKLCQHLSGLQPYFAIAATLTLYAHDIEEYGGISRLFDFLLAHEAVVSVYMYATIIMLRKDELLELGSDEEDMMYAILSKLPKPLDIESLITRTTLLYSQYPPETLPFRVWRQVSGYSVLKTTRDPNELAKQTLEDGEQLYAKHAAQIERQQALQKAIAQSRLLAYRYRKPAGALTLAVAVGVLSLYIGKSGNGSSVSSSAILLDAKHKLLWVINRAWAALRL</sequence>
<dbReference type="PANTHER" id="PTHR20913:SF7">
    <property type="entry name" value="RE60063P"/>
    <property type="match status" value="1"/>
</dbReference>
<dbReference type="AlphaFoldDB" id="A0A4V4LFV2"/>
<organism evidence="4 5">
    <name type="scientific">Aureobasidium pullulans</name>
    <name type="common">Black yeast</name>
    <name type="synonym">Pullularia pullulans</name>
    <dbReference type="NCBI Taxonomy" id="5580"/>
    <lineage>
        <taxon>Eukaryota</taxon>
        <taxon>Fungi</taxon>
        <taxon>Dikarya</taxon>
        <taxon>Ascomycota</taxon>
        <taxon>Pezizomycotina</taxon>
        <taxon>Dothideomycetes</taxon>
        <taxon>Dothideomycetidae</taxon>
        <taxon>Dothideales</taxon>
        <taxon>Saccotheciaceae</taxon>
        <taxon>Aureobasidium</taxon>
    </lineage>
</organism>
<dbReference type="PROSITE" id="PS50086">
    <property type="entry name" value="TBC_RABGAP"/>
    <property type="match status" value="1"/>
</dbReference>
<dbReference type="GO" id="GO:0006888">
    <property type="term" value="P:endoplasmic reticulum to Golgi vesicle-mediated transport"/>
    <property type="evidence" value="ECO:0007669"/>
    <property type="project" value="TreeGrafter"/>
</dbReference>
<reference evidence="4 5" key="1">
    <citation type="submission" date="2018-10" db="EMBL/GenBank/DDBJ databases">
        <title>Fifty Aureobasidium pullulans genomes reveal a recombining polyextremotolerant generalist.</title>
        <authorList>
            <person name="Gostincar C."/>
            <person name="Turk M."/>
            <person name="Zajc J."/>
            <person name="Gunde-Cimerman N."/>
        </authorList>
    </citation>
    <scope>NUCLEOTIDE SEQUENCE [LARGE SCALE GENOMIC DNA]</scope>
    <source>
        <strain evidence="4 5">EXF-1645</strain>
    </source>
</reference>
<dbReference type="Gene3D" id="1.10.8.1310">
    <property type="match status" value="1"/>
</dbReference>
<name>A0A4V4LFV2_AURPU</name>
<evidence type="ECO:0000313" key="5">
    <source>
        <dbReference type="Proteomes" id="UP000308724"/>
    </source>
</evidence>
<dbReference type="GO" id="GO:0005096">
    <property type="term" value="F:GTPase activator activity"/>
    <property type="evidence" value="ECO:0007669"/>
    <property type="project" value="UniProtKB-KW"/>
</dbReference>
<dbReference type="InterPro" id="IPR000195">
    <property type="entry name" value="Rab-GAP-TBC_dom"/>
</dbReference>
<feature type="domain" description="Rab-GAP TBC" evidence="3">
    <location>
        <begin position="132"/>
        <end position="291"/>
    </location>
</feature>
<dbReference type="PANTHER" id="PTHR20913">
    <property type="entry name" value="TBC1 DOMAIN FAMILY MEMBER 20/GTPASE"/>
    <property type="match status" value="1"/>
</dbReference>
<evidence type="ECO:0000256" key="2">
    <source>
        <dbReference type="SAM" id="MobiDB-lite"/>
    </source>
</evidence>
<dbReference type="Gene3D" id="1.10.472.80">
    <property type="entry name" value="Ypt/Rab-GAP domain of gyp1p, domain 3"/>
    <property type="match status" value="1"/>
</dbReference>
<accession>A0A4V4LFV2</accession>
<feature type="compositionally biased region" description="Basic and acidic residues" evidence="2">
    <location>
        <begin position="30"/>
        <end position="58"/>
    </location>
</feature>
<dbReference type="SMART" id="SM00164">
    <property type="entry name" value="TBC"/>
    <property type="match status" value="1"/>
</dbReference>
<comment type="caution">
    <text evidence="4">The sequence shown here is derived from an EMBL/GenBank/DDBJ whole genome shotgun (WGS) entry which is preliminary data.</text>
</comment>
<feature type="compositionally biased region" description="Polar residues" evidence="2">
    <location>
        <begin position="69"/>
        <end position="79"/>
    </location>
</feature>
<dbReference type="Pfam" id="PF00566">
    <property type="entry name" value="RabGAP-TBC"/>
    <property type="match status" value="1"/>
</dbReference>
<dbReference type="SUPFAM" id="SSF47923">
    <property type="entry name" value="Ypt/Rab-GAP domain of gyp1p"/>
    <property type="match status" value="2"/>
</dbReference>
<protein>
    <recommendedName>
        <fullName evidence="3">Rab-GAP TBC domain-containing protein</fullName>
    </recommendedName>
</protein>
<keyword evidence="1" id="KW-0343">GTPase activation</keyword>
<dbReference type="FunFam" id="1.10.472.80:FF:000060">
    <property type="entry name" value="TBC domain protein, putative"/>
    <property type="match status" value="1"/>
</dbReference>
<feature type="region of interest" description="Disordered" evidence="2">
    <location>
        <begin position="1"/>
        <end position="87"/>
    </location>
</feature>
<dbReference type="InterPro" id="IPR035969">
    <property type="entry name" value="Rab-GAP_TBC_sf"/>
</dbReference>
<dbReference type="EMBL" id="QZBZ01000023">
    <property type="protein sequence ID" value="TIA41147.1"/>
    <property type="molecule type" value="Genomic_DNA"/>
</dbReference>
<evidence type="ECO:0000259" key="3">
    <source>
        <dbReference type="PROSITE" id="PS50086"/>
    </source>
</evidence>
<proteinExistence type="predicted"/>